<evidence type="ECO:0000313" key="1">
    <source>
        <dbReference type="EMBL" id="THU47685.1"/>
    </source>
</evidence>
<gene>
    <name evidence="1" type="ORF">C4D60_Mb09t18230</name>
</gene>
<proteinExistence type="predicted"/>
<name>A0A4S8IHC6_MUSBA</name>
<dbReference type="EMBL" id="PYDT01000010">
    <property type="protein sequence ID" value="THU47685.1"/>
    <property type="molecule type" value="Genomic_DNA"/>
</dbReference>
<accession>A0A4S8IHC6</accession>
<keyword evidence="2" id="KW-1185">Reference proteome</keyword>
<comment type="caution">
    <text evidence="1">The sequence shown here is derived from an EMBL/GenBank/DDBJ whole genome shotgun (WGS) entry which is preliminary data.</text>
</comment>
<sequence length="122" mass="13046">MATEQGGGCEDHGWAASDVVTGWAVTVMVVAISVHSNKGTHDYGSKGIHNYNNGDCPISVTKDAEQGGVATGRRAVVVARCLAEILGWLEGDDARGEDKWWWHGWKQGQQSYKGCRARGSSG</sequence>
<protein>
    <submittedName>
        <fullName evidence="1">Uncharacterized protein</fullName>
    </submittedName>
</protein>
<dbReference type="Proteomes" id="UP000317650">
    <property type="component" value="Chromosome 9"/>
</dbReference>
<dbReference type="AlphaFoldDB" id="A0A4S8IHC6"/>
<evidence type="ECO:0000313" key="2">
    <source>
        <dbReference type="Proteomes" id="UP000317650"/>
    </source>
</evidence>
<organism evidence="1 2">
    <name type="scientific">Musa balbisiana</name>
    <name type="common">Banana</name>
    <dbReference type="NCBI Taxonomy" id="52838"/>
    <lineage>
        <taxon>Eukaryota</taxon>
        <taxon>Viridiplantae</taxon>
        <taxon>Streptophyta</taxon>
        <taxon>Embryophyta</taxon>
        <taxon>Tracheophyta</taxon>
        <taxon>Spermatophyta</taxon>
        <taxon>Magnoliopsida</taxon>
        <taxon>Liliopsida</taxon>
        <taxon>Zingiberales</taxon>
        <taxon>Musaceae</taxon>
        <taxon>Musa</taxon>
    </lineage>
</organism>
<reference evidence="1 2" key="1">
    <citation type="journal article" date="2019" name="Nat. Plants">
        <title>Genome sequencing of Musa balbisiana reveals subgenome evolution and function divergence in polyploid bananas.</title>
        <authorList>
            <person name="Yao X."/>
        </authorList>
    </citation>
    <scope>NUCLEOTIDE SEQUENCE [LARGE SCALE GENOMIC DNA]</scope>
    <source>
        <strain evidence="2">cv. DH-PKW</strain>
        <tissue evidence="1">Leaves</tissue>
    </source>
</reference>